<dbReference type="Proteomes" id="UP000623681">
    <property type="component" value="Unassembled WGS sequence"/>
</dbReference>
<proteinExistence type="inferred from homology"/>
<dbReference type="InterPro" id="IPR053162">
    <property type="entry name" value="DnaD"/>
</dbReference>
<keyword evidence="6" id="KW-1185">Reference proteome</keyword>
<dbReference type="PANTHER" id="PTHR37293:SF5">
    <property type="entry name" value="DNA REPLICATION PROTEIN"/>
    <property type="match status" value="1"/>
</dbReference>
<evidence type="ECO:0000256" key="1">
    <source>
        <dbReference type="ARBA" id="ARBA00093462"/>
    </source>
</evidence>
<evidence type="ECO:0000313" key="5">
    <source>
        <dbReference type="EMBL" id="MBL4933026.1"/>
    </source>
</evidence>
<sequence>MADNKRYYYLKLKDNFFDTEEIRILESLPNGIFYSNLLIKLYLKSLKFDGALKFNDFIPYDEQMISTITNLNIDIVKSGLNILNSMKLIERLDDGTIYLMNIQSFIGKSSSEADRKRLYREKIEEEKLLIVQGKSSTDGQMSQACPDDVPKTNGTIFGKHPPEKEREDKVKELELEYKDKEKEKEKKVNSKSMNLDELSLNLLSYFQNIAGNIGEVSLSALKVAIANHGFDYVKMAIDTALEKNKLTITYINGILRNWLKEGYPMKGDTTFNGGTREDIETDQGEKYQYKQHEGRRLSEEERREISQEIL</sequence>
<gene>
    <name evidence="5" type="ORF">JK634_14525</name>
</gene>
<dbReference type="AlphaFoldDB" id="A0A937K458"/>
<dbReference type="Pfam" id="PF09681">
    <property type="entry name" value="Phage_rep_org_N"/>
    <property type="match status" value="1"/>
</dbReference>
<feature type="region of interest" description="Disordered" evidence="2">
    <location>
        <begin position="137"/>
        <end position="168"/>
    </location>
</feature>
<dbReference type="Gene3D" id="1.10.10.630">
    <property type="entry name" value="DnaD domain-like"/>
    <property type="match status" value="1"/>
</dbReference>
<evidence type="ECO:0000313" key="6">
    <source>
        <dbReference type="Proteomes" id="UP000623681"/>
    </source>
</evidence>
<dbReference type="RefSeq" id="WP_202768399.1">
    <property type="nucleotide sequence ID" value="NZ_JAESWA010000023.1"/>
</dbReference>
<comment type="similarity">
    <text evidence="1">Belongs to the DnaB/DnaD family.</text>
</comment>
<dbReference type="Pfam" id="PF07261">
    <property type="entry name" value="DnaB_2"/>
    <property type="match status" value="1"/>
</dbReference>
<dbReference type="PANTHER" id="PTHR37293">
    <property type="entry name" value="PHAGE REPLICATION PROTEIN-RELATED"/>
    <property type="match status" value="1"/>
</dbReference>
<evidence type="ECO:0000259" key="3">
    <source>
        <dbReference type="Pfam" id="PF07261"/>
    </source>
</evidence>
<accession>A0A937K458</accession>
<feature type="compositionally biased region" description="Basic and acidic residues" evidence="2">
    <location>
        <begin position="275"/>
        <end position="310"/>
    </location>
</feature>
<evidence type="ECO:0000256" key="2">
    <source>
        <dbReference type="SAM" id="MobiDB-lite"/>
    </source>
</evidence>
<feature type="domain" description="DnaB/C C-terminal" evidence="3">
    <location>
        <begin position="227"/>
        <end position="262"/>
    </location>
</feature>
<evidence type="ECO:0000259" key="4">
    <source>
        <dbReference type="Pfam" id="PF09681"/>
    </source>
</evidence>
<dbReference type="InterPro" id="IPR006343">
    <property type="entry name" value="DnaB/C_C"/>
</dbReference>
<dbReference type="NCBIfam" id="TIGR01714">
    <property type="entry name" value="phage_rep_org_N"/>
    <property type="match status" value="1"/>
</dbReference>
<dbReference type="SUPFAM" id="SSF158499">
    <property type="entry name" value="DnaD domain-like"/>
    <property type="match status" value="1"/>
</dbReference>
<dbReference type="NCBIfam" id="TIGR01446">
    <property type="entry name" value="DnaD_dom"/>
    <property type="match status" value="1"/>
</dbReference>
<name>A0A937K458_9CLOT</name>
<feature type="domain" description="Phage replisome organiser N-terminal" evidence="4">
    <location>
        <begin position="9"/>
        <end position="122"/>
    </location>
</feature>
<organism evidence="5 6">
    <name type="scientific">Clostridium paridis</name>
    <dbReference type="NCBI Taxonomy" id="2803863"/>
    <lineage>
        <taxon>Bacteria</taxon>
        <taxon>Bacillati</taxon>
        <taxon>Bacillota</taxon>
        <taxon>Clostridia</taxon>
        <taxon>Eubacteriales</taxon>
        <taxon>Clostridiaceae</taxon>
        <taxon>Clostridium</taxon>
    </lineage>
</organism>
<dbReference type="InterPro" id="IPR034829">
    <property type="entry name" value="DnaD-like_sf"/>
</dbReference>
<feature type="region of interest" description="Disordered" evidence="2">
    <location>
        <begin position="269"/>
        <end position="310"/>
    </location>
</feature>
<reference evidence="5" key="1">
    <citation type="submission" date="2021-01" db="EMBL/GenBank/DDBJ databases">
        <title>Genome public.</title>
        <authorList>
            <person name="Liu C."/>
            <person name="Sun Q."/>
        </authorList>
    </citation>
    <scope>NUCLEOTIDE SEQUENCE</scope>
    <source>
        <strain evidence="5">YIM B02565</strain>
    </source>
</reference>
<protein>
    <submittedName>
        <fullName evidence="5">Phage replisome organizer N-terminal domain-containing protein</fullName>
    </submittedName>
</protein>
<dbReference type="EMBL" id="JAESWA010000023">
    <property type="protein sequence ID" value="MBL4933026.1"/>
    <property type="molecule type" value="Genomic_DNA"/>
</dbReference>
<comment type="caution">
    <text evidence="5">The sequence shown here is derived from an EMBL/GenBank/DDBJ whole genome shotgun (WGS) entry which is preliminary data.</text>
</comment>
<dbReference type="InterPro" id="IPR010056">
    <property type="entry name" value="Phage_rep_org__N"/>
</dbReference>